<dbReference type="Proteomes" id="UP000294257">
    <property type="component" value="Unassembled WGS sequence"/>
</dbReference>
<evidence type="ECO:0000313" key="3">
    <source>
        <dbReference type="Proteomes" id="UP000294257"/>
    </source>
</evidence>
<dbReference type="RefSeq" id="WP_165401195.1">
    <property type="nucleotide sequence ID" value="NZ_SGWQ01000001.1"/>
</dbReference>
<accession>A0A4Q7L650</accession>
<sequence length="334" mass="36361">MRRTVGFILLGLGVFGVALGLLLLLYAYPGLAKIPLDQQSTSKAEAKGATALAVTDGKAEILRGVNLTATRKVEGNLTVADAKPDGDVAVWQEGVRVTTPEGKVVSATLRQECLDRQTNEAASSCSDRWIEAEQGKREKGFRQDGQNFKFPFFTEQRSYGMFDMSLRRAVEARYDGEDTVKDLDVYRFVQDVAPTKIADQKVPGALVGRSESTVDTERYYSVKRTLWIEPVSGMIVKAEETNRQELRLPGQSTGTVVSDANFLYTDATIDDFVKQASENRSKLRLVASIGPAVLISVGGVLILVGAVLVFLYGRREGGNGRHAPPAPSELVGSR</sequence>
<evidence type="ECO:0000313" key="2">
    <source>
        <dbReference type="EMBL" id="RZS44774.1"/>
    </source>
</evidence>
<evidence type="ECO:0000256" key="1">
    <source>
        <dbReference type="SAM" id="Phobius"/>
    </source>
</evidence>
<feature type="transmembrane region" description="Helical" evidence="1">
    <location>
        <begin position="289"/>
        <end position="312"/>
    </location>
</feature>
<protein>
    <submittedName>
        <fullName evidence="2">DUF3068 family protein</fullName>
    </submittedName>
</protein>
<dbReference type="AlphaFoldDB" id="A0A4Q7L650"/>
<dbReference type="EMBL" id="SGWQ01000001">
    <property type="protein sequence ID" value="RZS44774.1"/>
    <property type="molecule type" value="Genomic_DNA"/>
</dbReference>
<dbReference type="InterPro" id="IPR021424">
    <property type="entry name" value="PorA"/>
</dbReference>
<keyword evidence="1" id="KW-0472">Membrane</keyword>
<dbReference type="Pfam" id="PF11271">
    <property type="entry name" value="PorA"/>
    <property type="match status" value="1"/>
</dbReference>
<organism evidence="2 3">
    <name type="scientific">Herbihabitans rhizosphaerae</name>
    <dbReference type="NCBI Taxonomy" id="1872711"/>
    <lineage>
        <taxon>Bacteria</taxon>
        <taxon>Bacillati</taxon>
        <taxon>Actinomycetota</taxon>
        <taxon>Actinomycetes</taxon>
        <taxon>Pseudonocardiales</taxon>
        <taxon>Pseudonocardiaceae</taxon>
        <taxon>Herbihabitans</taxon>
    </lineage>
</organism>
<keyword evidence="3" id="KW-1185">Reference proteome</keyword>
<keyword evidence="1" id="KW-1133">Transmembrane helix</keyword>
<keyword evidence="1" id="KW-0812">Transmembrane</keyword>
<name>A0A4Q7L650_9PSEU</name>
<gene>
    <name evidence="2" type="ORF">EV193_101653</name>
</gene>
<reference evidence="2 3" key="1">
    <citation type="submission" date="2019-02" db="EMBL/GenBank/DDBJ databases">
        <title>Genomic Encyclopedia of Type Strains, Phase IV (KMG-IV): sequencing the most valuable type-strain genomes for metagenomic binning, comparative biology and taxonomic classification.</title>
        <authorList>
            <person name="Goeker M."/>
        </authorList>
    </citation>
    <scope>NUCLEOTIDE SEQUENCE [LARGE SCALE GENOMIC DNA]</scope>
    <source>
        <strain evidence="2 3">DSM 101727</strain>
    </source>
</reference>
<proteinExistence type="predicted"/>
<comment type="caution">
    <text evidence="2">The sequence shown here is derived from an EMBL/GenBank/DDBJ whole genome shotgun (WGS) entry which is preliminary data.</text>
</comment>